<evidence type="ECO:0000256" key="1">
    <source>
        <dbReference type="SAM" id="MobiDB-lite"/>
    </source>
</evidence>
<protein>
    <submittedName>
        <fullName evidence="3">Uncharacterized protein</fullName>
    </submittedName>
</protein>
<keyword evidence="4" id="KW-1185">Reference proteome</keyword>
<organism evidence="3 4">
    <name type="scientific">Dreissena polymorpha</name>
    <name type="common">Zebra mussel</name>
    <name type="synonym">Mytilus polymorpha</name>
    <dbReference type="NCBI Taxonomy" id="45954"/>
    <lineage>
        <taxon>Eukaryota</taxon>
        <taxon>Metazoa</taxon>
        <taxon>Spiralia</taxon>
        <taxon>Lophotrochozoa</taxon>
        <taxon>Mollusca</taxon>
        <taxon>Bivalvia</taxon>
        <taxon>Autobranchia</taxon>
        <taxon>Heteroconchia</taxon>
        <taxon>Euheterodonta</taxon>
        <taxon>Imparidentia</taxon>
        <taxon>Neoheterodontei</taxon>
        <taxon>Myida</taxon>
        <taxon>Dreissenoidea</taxon>
        <taxon>Dreissenidae</taxon>
        <taxon>Dreissena</taxon>
    </lineage>
</organism>
<dbReference type="Proteomes" id="UP000828390">
    <property type="component" value="Unassembled WGS sequence"/>
</dbReference>
<evidence type="ECO:0000313" key="3">
    <source>
        <dbReference type="EMBL" id="KAH3798987.1"/>
    </source>
</evidence>
<evidence type="ECO:0000256" key="2">
    <source>
        <dbReference type="SAM" id="Phobius"/>
    </source>
</evidence>
<accession>A0A9D4FIK3</accession>
<feature type="region of interest" description="Disordered" evidence="1">
    <location>
        <begin position="96"/>
        <end position="134"/>
    </location>
</feature>
<feature type="compositionally biased region" description="Basic and acidic residues" evidence="1">
    <location>
        <begin position="101"/>
        <end position="112"/>
    </location>
</feature>
<gene>
    <name evidence="3" type="ORF">DPMN_152591</name>
</gene>
<reference evidence="3" key="1">
    <citation type="journal article" date="2019" name="bioRxiv">
        <title>The Genome of the Zebra Mussel, Dreissena polymorpha: A Resource for Invasive Species Research.</title>
        <authorList>
            <person name="McCartney M.A."/>
            <person name="Auch B."/>
            <person name="Kono T."/>
            <person name="Mallez S."/>
            <person name="Zhang Y."/>
            <person name="Obille A."/>
            <person name="Becker A."/>
            <person name="Abrahante J.E."/>
            <person name="Garbe J."/>
            <person name="Badalamenti J.P."/>
            <person name="Herman A."/>
            <person name="Mangelson H."/>
            <person name="Liachko I."/>
            <person name="Sullivan S."/>
            <person name="Sone E.D."/>
            <person name="Koren S."/>
            <person name="Silverstein K.A.T."/>
            <person name="Beckman K.B."/>
            <person name="Gohl D.M."/>
        </authorList>
    </citation>
    <scope>NUCLEOTIDE SEQUENCE</scope>
    <source>
        <strain evidence="3">Duluth1</strain>
        <tissue evidence="3">Whole animal</tissue>
    </source>
</reference>
<dbReference type="EMBL" id="JAIWYP010000007">
    <property type="protein sequence ID" value="KAH3798987.1"/>
    <property type="molecule type" value="Genomic_DNA"/>
</dbReference>
<dbReference type="Gene3D" id="1.20.5.510">
    <property type="entry name" value="Single helix bin"/>
    <property type="match status" value="1"/>
</dbReference>
<feature type="transmembrane region" description="Helical" evidence="2">
    <location>
        <begin position="64"/>
        <end position="87"/>
    </location>
</feature>
<proteinExistence type="predicted"/>
<comment type="caution">
    <text evidence="3">The sequence shown here is derived from an EMBL/GenBank/DDBJ whole genome shotgun (WGS) entry which is preliminary data.</text>
</comment>
<evidence type="ECO:0000313" key="4">
    <source>
        <dbReference type="Proteomes" id="UP000828390"/>
    </source>
</evidence>
<dbReference type="AlphaFoldDB" id="A0A9D4FIK3"/>
<keyword evidence="2" id="KW-1133">Transmembrane helix</keyword>
<keyword evidence="2" id="KW-0812">Transmembrane</keyword>
<feature type="compositionally biased region" description="Polar residues" evidence="1">
    <location>
        <begin position="119"/>
        <end position="134"/>
    </location>
</feature>
<reference evidence="3" key="2">
    <citation type="submission" date="2020-11" db="EMBL/GenBank/DDBJ databases">
        <authorList>
            <person name="McCartney M.A."/>
            <person name="Auch B."/>
            <person name="Kono T."/>
            <person name="Mallez S."/>
            <person name="Becker A."/>
            <person name="Gohl D.M."/>
            <person name="Silverstein K.A.T."/>
            <person name="Koren S."/>
            <person name="Bechman K.B."/>
            <person name="Herman A."/>
            <person name="Abrahante J.E."/>
            <person name="Garbe J."/>
        </authorList>
    </citation>
    <scope>NUCLEOTIDE SEQUENCE</scope>
    <source>
        <strain evidence="3">Duluth1</strain>
        <tissue evidence="3">Whole animal</tissue>
    </source>
</reference>
<name>A0A9D4FIK3_DREPO</name>
<sequence length="134" mass="14312">MAIATSDVLQTFYGKKCDIPCPDNCAEVVTGSVCSQNGVCKNGFRNGTTSESCRPPSASRDHTAGIVGGVAAVVVFGLVLAGVLVYIRTRRKEQLQSSEYETTHVRSNEATDQHVYSGLSKTGNDPSNQGYYNT</sequence>
<keyword evidence="2" id="KW-0472">Membrane</keyword>